<dbReference type="AlphaFoldDB" id="A0A1D7QPQ3"/>
<evidence type="ECO:0000313" key="2">
    <source>
        <dbReference type="Proteomes" id="UP000094313"/>
    </source>
</evidence>
<dbReference type="EMBL" id="CP017141">
    <property type="protein sequence ID" value="AOM80656.1"/>
    <property type="molecule type" value="Genomic_DNA"/>
</dbReference>
<accession>A0A1D7QPQ3</accession>
<evidence type="ECO:0008006" key="3">
    <source>
        <dbReference type="Google" id="ProtNLM"/>
    </source>
</evidence>
<name>A0A1D7QPQ3_9SPHI</name>
<dbReference type="KEGG" id="psty:BFS30_05625"/>
<proteinExistence type="predicted"/>
<reference evidence="1 2" key="1">
    <citation type="submission" date="2016-08" db="EMBL/GenBank/DDBJ databases">
        <authorList>
            <person name="Seilhamer J.J."/>
        </authorList>
    </citation>
    <scope>NUCLEOTIDE SEQUENCE [LARGE SCALE GENOMIC DNA]</scope>
    <source>
        <strain evidence="1 2">DX4</strain>
    </source>
</reference>
<organism evidence="1 2">
    <name type="scientific">Pedobacter steynii</name>
    <dbReference type="NCBI Taxonomy" id="430522"/>
    <lineage>
        <taxon>Bacteria</taxon>
        <taxon>Pseudomonadati</taxon>
        <taxon>Bacteroidota</taxon>
        <taxon>Sphingobacteriia</taxon>
        <taxon>Sphingobacteriales</taxon>
        <taxon>Sphingobacteriaceae</taxon>
        <taxon>Pedobacter</taxon>
    </lineage>
</organism>
<protein>
    <recommendedName>
        <fullName evidence="3">Adhesin domain-containing protein</fullName>
    </recommendedName>
</protein>
<gene>
    <name evidence="1" type="ORF">BFS30_05625</name>
</gene>
<sequence length="405" mass="43380">MSALSPLAPITNVTAEAPLSVSVMQGVQDEKQGADDPMRSKTFSRSFTLDGSDKINLSNKYGTILIKTWDKKEIKVDVDIKAYSKDAGDAQKLLDETTIEAGKSADLVSFRTIIGTRDGRYGSSTRNGKLIWRREVRVNYVVYMPASNDLSVSNTYGGLTMGNLSGALYAKVQYGGFVAGTLNNSNNYISVQYGSAEIEELNKAVIKQQYGSGLTVGTIGTLDLDAQYTTVNIKTIKGNATVKQQYGKGLNIGAVNNLELDAQYVNVNLGTIHGNATVKQQYNSISIGSVNKLNIRAQYANVKLNNLKGDGNFDLDYNKLSIENIGAGCKNLTVNADYASVSLGFDTGYHADFDVQTRYGGFSPGSASSKQIGDGDTSKHYAGKIGNGGGGTINIKADYGSVSFR</sequence>
<keyword evidence="2" id="KW-1185">Reference proteome</keyword>
<evidence type="ECO:0000313" key="1">
    <source>
        <dbReference type="EMBL" id="AOM80656.1"/>
    </source>
</evidence>
<dbReference type="Proteomes" id="UP000094313">
    <property type="component" value="Chromosome"/>
</dbReference>